<feature type="region of interest" description="Disordered" evidence="1">
    <location>
        <begin position="359"/>
        <end position="392"/>
    </location>
</feature>
<feature type="compositionally biased region" description="Polar residues" evidence="1">
    <location>
        <begin position="359"/>
        <end position="372"/>
    </location>
</feature>
<name>A0A8S1MYT9_PARPR</name>
<sequence>MNQQKPPSASTKKIDQSVSTITKKSQSASRKDSSFQQAAVRQVLVGGQPGDGLWCYAQDQASPNLGSIKEINSQMNQKFKQIESNIESEIVETLRQQCHQLGLELESVNVQNQNLKIDIAQQNKYIDQQTKKLETAMKEIENLRNVKASLQSQCETIKDLYNKTKRELGGITQDLEQEKKENEEMSQQIAKLQGLYQEMQKANKAEVDNLKERVEELEEENEEFKRKFQMKGEIDKRLDQERLIQQNQQKVNQMSENERKLEKMGKIIEENATLSEKLVESETLRRRFMEKNNQYEKEIKILLESKLEVEKQMVALKKRVNDLQVMKSTNQKIMEDKINKLQEKCTQQQQSIEKLTQQLKRNQKQQINNQPSQEDETSDYEDIESKPQLFGA</sequence>
<gene>
    <name evidence="2" type="ORF">PPRIM_AZ9-3.1.T0720106</name>
</gene>
<accession>A0A8S1MYT9</accession>
<feature type="compositionally biased region" description="Acidic residues" evidence="1">
    <location>
        <begin position="373"/>
        <end position="382"/>
    </location>
</feature>
<evidence type="ECO:0000313" key="3">
    <source>
        <dbReference type="Proteomes" id="UP000688137"/>
    </source>
</evidence>
<proteinExistence type="predicted"/>
<comment type="caution">
    <text evidence="2">The sequence shown here is derived from an EMBL/GenBank/DDBJ whole genome shotgun (WGS) entry which is preliminary data.</text>
</comment>
<evidence type="ECO:0000256" key="1">
    <source>
        <dbReference type="SAM" id="MobiDB-lite"/>
    </source>
</evidence>
<evidence type="ECO:0000313" key="2">
    <source>
        <dbReference type="EMBL" id="CAD8084482.1"/>
    </source>
</evidence>
<protein>
    <submittedName>
        <fullName evidence="2">Uncharacterized protein</fullName>
    </submittedName>
</protein>
<dbReference type="Proteomes" id="UP000688137">
    <property type="component" value="Unassembled WGS sequence"/>
</dbReference>
<dbReference type="AlphaFoldDB" id="A0A8S1MYT9"/>
<reference evidence="2" key="1">
    <citation type="submission" date="2021-01" db="EMBL/GenBank/DDBJ databases">
        <authorList>
            <consortium name="Genoscope - CEA"/>
            <person name="William W."/>
        </authorList>
    </citation>
    <scope>NUCLEOTIDE SEQUENCE</scope>
</reference>
<organism evidence="2 3">
    <name type="scientific">Paramecium primaurelia</name>
    <dbReference type="NCBI Taxonomy" id="5886"/>
    <lineage>
        <taxon>Eukaryota</taxon>
        <taxon>Sar</taxon>
        <taxon>Alveolata</taxon>
        <taxon>Ciliophora</taxon>
        <taxon>Intramacronucleata</taxon>
        <taxon>Oligohymenophorea</taxon>
        <taxon>Peniculida</taxon>
        <taxon>Parameciidae</taxon>
        <taxon>Paramecium</taxon>
    </lineage>
</organism>
<dbReference type="OMA" id="QQCHNLG"/>
<keyword evidence="3" id="KW-1185">Reference proteome</keyword>
<feature type="region of interest" description="Disordered" evidence="1">
    <location>
        <begin position="1"/>
        <end position="35"/>
    </location>
</feature>
<dbReference type="EMBL" id="CAJJDM010000075">
    <property type="protein sequence ID" value="CAD8084482.1"/>
    <property type="molecule type" value="Genomic_DNA"/>
</dbReference>